<name>A0AAD6NNL3_DREDA</name>
<evidence type="ECO:0000313" key="2">
    <source>
        <dbReference type="Proteomes" id="UP001221413"/>
    </source>
</evidence>
<evidence type="ECO:0000313" key="1">
    <source>
        <dbReference type="EMBL" id="KAJ6264520.1"/>
    </source>
</evidence>
<gene>
    <name evidence="1" type="ORF">Dda_0667</name>
</gene>
<dbReference type="Proteomes" id="UP001221413">
    <property type="component" value="Unassembled WGS sequence"/>
</dbReference>
<dbReference type="EMBL" id="JAQGDS010000001">
    <property type="protein sequence ID" value="KAJ6264520.1"/>
    <property type="molecule type" value="Genomic_DNA"/>
</dbReference>
<reference evidence="1" key="1">
    <citation type="submission" date="2023-01" db="EMBL/GenBank/DDBJ databases">
        <title>The chitinases involved in constricting ring structure development in the nematode-trapping fungus Drechslerella dactyloides.</title>
        <authorList>
            <person name="Wang R."/>
            <person name="Zhang L."/>
            <person name="Tang P."/>
            <person name="Li S."/>
            <person name="Liang L."/>
        </authorList>
    </citation>
    <scope>NUCLEOTIDE SEQUENCE</scope>
    <source>
        <strain evidence="1">YMF1.00031</strain>
    </source>
</reference>
<protein>
    <submittedName>
        <fullName evidence="1">Uncharacterized protein</fullName>
    </submittedName>
</protein>
<accession>A0AAD6NNL3</accession>
<proteinExistence type="predicted"/>
<organism evidence="1 2">
    <name type="scientific">Drechslerella dactyloides</name>
    <name type="common">Nematode-trapping fungus</name>
    <name type="synonym">Arthrobotrys dactyloides</name>
    <dbReference type="NCBI Taxonomy" id="74499"/>
    <lineage>
        <taxon>Eukaryota</taxon>
        <taxon>Fungi</taxon>
        <taxon>Dikarya</taxon>
        <taxon>Ascomycota</taxon>
        <taxon>Pezizomycotina</taxon>
        <taxon>Orbiliomycetes</taxon>
        <taxon>Orbiliales</taxon>
        <taxon>Orbiliaceae</taxon>
        <taxon>Drechslerella</taxon>
    </lineage>
</organism>
<keyword evidence="2" id="KW-1185">Reference proteome</keyword>
<sequence>MTTGCRLVDRPWLAGRRAADVLREARLVSAVGYTAISYRATGQDRTRAMECAGSAELEMA</sequence>
<comment type="caution">
    <text evidence="1">The sequence shown here is derived from an EMBL/GenBank/DDBJ whole genome shotgun (WGS) entry which is preliminary data.</text>
</comment>
<dbReference type="AlphaFoldDB" id="A0AAD6NNL3"/>